<dbReference type="EMBL" id="JBHTLY010000014">
    <property type="protein sequence ID" value="MFD1203428.1"/>
    <property type="molecule type" value="Genomic_DNA"/>
</dbReference>
<sequence>MPGIEFFSAAEVRELLGFDVAIDALETALRDGLSPEDDGPRLFADAPNGEFLLMPAQSATFSGVKALTIAPQNPERGLEKIQGLYLLYSSDTLAPIAVLEGSCLTAIRTPAVTLTAIRHLARLAPEGARLGSNPRVLVFGAGTQAIEHVRAALVDFPDASFGVVGRRPERVAAMIEALGADPATAHVPVTAVGDGANTDAWPGSVDGAGSGDGAGSVDEAVAAADIIILTTTSTTPVLDGRLVGANAIVAATGTHGLDAREVDDELVRRADVAVEGRGSGRRENGNLASAYDDAAWESSPPANLQDLVRGNFTRTLGRPAFYTGVGMSWEDLVCASAVYSARTRP</sequence>
<organism evidence="1 2">
    <name type="scientific">Leucobacter albus</name>
    <dbReference type="NCBI Taxonomy" id="272210"/>
    <lineage>
        <taxon>Bacteria</taxon>
        <taxon>Bacillati</taxon>
        <taxon>Actinomycetota</taxon>
        <taxon>Actinomycetes</taxon>
        <taxon>Micrococcales</taxon>
        <taxon>Microbacteriaceae</taxon>
        <taxon>Leucobacter</taxon>
    </lineage>
</organism>
<keyword evidence="2" id="KW-1185">Reference proteome</keyword>
<dbReference type="Gene3D" id="3.30.1780.10">
    <property type="entry name" value="ornithine cyclodeaminase, domain 1"/>
    <property type="match status" value="1"/>
</dbReference>
<gene>
    <name evidence="1" type="ORF">ACFQ3U_16170</name>
</gene>
<dbReference type="Pfam" id="PF02423">
    <property type="entry name" value="OCD_Mu_crystall"/>
    <property type="match status" value="2"/>
</dbReference>
<comment type="caution">
    <text evidence="1">The sequence shown here is derived from an EMBL/GenBank/DDBJ whole genome shotgun (WGS) entry which is preliminary data.</text>
</comment>
<dbReference type="Gene3D" id="3.40.50.720">
    <property type="entry name" value="NAD(P)-binding Rossmann-like Domain"/>
    <property type="match status" value="1"/>
</dbReference>
<evidence type="ECO:0000313" key="1">
    <source>
        <dbReference type="EMBL" id="MFD1203428.1"/>
    </source>
</evidence>
<dbReference type="InterPro" id="IPR036291">
    <property type="entry name" value="NAD(P)-bd_dom_sf"/>
</dbReference>
<protein>
    <submittedName>
        <fullName evidence="1">Ornithine cyclodeaminase family protein</fullName>
    </submittedName>
</protein>
<reference evidence="2" key="1">
    <citation type="journal article" date="2019" name="Int. J. Syst. Evol. Microbiol.">
        <title>The Global Catalogue of Microorganisms (GCM) 10K type strain sequencing project: providing services to taxonomists for standard genome sequencing and annotation.</title>
        <authorList>
            <consortium name="The Broad Institute Genomics Platform"/>
            <consortium name="The Broad Institute Genome Sequencing Center for Infectious Disease"/>
            <person name="Wu L."/>
            <person name="Ma J."/>
        </authorList>
    </citation>
    <scope>NUCLEOTIDE SEQUENCE [LARGE SCALE GENOMIC DNA]</scope>
    <source>
        <strain evidence="2">CCUG 50213</strain>
    </source>
</reference>
<dbReference type="PIRSF" id="PIRSF001439">
    <property type="entry name" value="CryM"/>
    <property type="match status" value="1"/>
</dbReference>
<accession>A0ABW3TSE3</accession>
<proteinExistence type="predicted"/>
<dbReference type="RefSeq" id="WP_343962345.1">
    <property type="nucleotide sequence ID" value="NZ_BAAAKZ010000016.1"/>
</dbReference>
<dbReference type="SUPFAM" id="SSF51735">
    <property type="entry name" value="NAD(P)-binding Rossmann-fold domains"/>
    <property type="match status" value="1"/>
</dbReference>
<name>A0ABW3TSE3_9MICO</name>
<dbReference type="InterPro" id="IPR023401">
    <property type="entry name" value="ODC_N"/>
</dbReference>
<dbReference type="PANTHER" id="PTHR13812">
    <property type="entry name" value="KETIMINE REDUCTASE MU-CRYSTALLIN"/>
    <property type="match status" value="1"/>
</dbReference>
<dbReference type="PANTHER" id="PTHR13812:SF19">
    <property type="entry name" value="KETIMINE REDUCTASE MU-CRYSTALLIN"/>
    <property type="match status" value="1"/>
</dbReference>
<evidence type="ECO:0000313" key="2">
    <source>
        <dbReference type="Proteomes" id="UP001597181"/>
    </source>
</evidence>
<dbReference type="InterPro" id="IPR003462">
    <property type="entry name" value="ODC_Mu_crystall"/>
</dbReference>
<dbReference type="Proteomes" id="UP001597181">
    <property type="component" value="Unassembled WGS sequence"/>
</dbReference>